<evidence type="ECO:0000313" key="2">
    <source>
        <dbReference type="Proteomes" id="UP001242480"/>
    </source>
</evidence>
<reference evidence="1 2" key="1">
    <citation type="submission" date="2023-07" db="EMBL/GenBank/DDBJ databases">
        <title>Genomic Encyclopedia of Type Strains, Phase IV (KMG-IV): sequencing the most valuable type-strain genomes for metagenomic binning, comparative biology and taxonomic classification.</title>
        <authorList>
            <person name="Goeker M."/>
        </authorList>
    </citation>
    <scope>NUCLEOTIDE SEQUENCE [LARGE SCALE GENOMIC DNA]</scope>
    <source>
        <strain evidence="1 2">DSM 19619</strain>
    </source>
</reference>
<comment type="caution">
    <text evidence="1">The sequence shown here is derived from an EMBL/GenBank/DDBJ whole genome shotgun (WGS) entry which is preliminary data.</text>
</comment>
<name>A0ABU0JFZ7_9HYPH</name>
<gene>
    <name evidence="1" type="ORF">QO011_006248</name>
</gene>
<keyword evidence="2" id="KW-1185">Reference proteome</keyword>
<protein>
    <submittedName>
        <fullName evidence="1">Uncharacterized protein</fullName>
    </submittedName>
</protein>
<organism evidence="1 2">
    <name type="scientific">Labrys wisconsinensis</name>
    <dbReference type="NCBI Taxonomy" id="425677"/>
    <lineage>
        <taxon>Bacteria</taxon>
        <taxon>Pseudomonadati</taxon>
        <taxon>Pseudomonadota</taxon>
        <taxon>Alphaproteobacteria</taxon>
        <taxon>Hyphomicrobiales</taxon>
        <taxon>Xanthobacteraceae</taxon>
        <taxon>Labrys</taxon>
    </lineage>
</organism>
<evidence type="ECO:0000313" key="1">
    <source>
        <dbReference type="EMBL" id="MDQ0473214.1"/>
    </source>
</evidence>
<dbReference type="EMBL" id="JAUSVX010000015">
    <property type="protein sequence ID" value="MDQ0473214.1"/>
    <property type="molecule type" value="Genomic_DNA"/>
</dbReference>
<accession>A0ABU0JFZ7</accession>
<sequence>MRFTPDRDLLGLNELRIAHATVPRGGVDDPGLLQDMRDAFARDLDRCLQWLYRRGRDFRFCADAQIDPRELVEALLQDLEEHCLAPIDRRIEALGEARPPAALYRRRPGPHGAAP</sequence>
<dbReference type="RefSeq" id="WP_307281184.1">
    <property type="nucleotide sequence ID" value="NZ_JAUSVX010000015.1"/>
</dbReference>
<proteinExistence type="predicted"/>
<dbReference type="Proteomes" id="UP001242480">
    <property type="component" value="Unassembled WGS sequence"/>
</dbReference>